<gene>
    <name evidence="2" type="ORF">AVDCRST_MAG68-1322</name>
</gene>
<feature type="compositionally biased region" description="Basic residues" evidence="1">
    <location>
        <begin position="353"/>
        <end position="367"/>
    </location>
</feature>
<organism evidence="2">
    <name type="scientific">uncultured Gemmatimonadota bacterium</name>
    <dbReference type="NCBI Taxonomy" id="203437"/>
    <lineage>
        <taxon>Bacteria</taxon>
        <taxon>Pseudomonadati</taxon>
        <taxon>Gemmatimonadota</taxon>
        <taxon>environmental samples</taxon>
    </lineage>
</organism>
<feature type="compositionally biased region" description="Low complexity" evidence="1">
    <location>
        <begin position="167"/>
        <end position="179"/>
    </location>
</feature>
<feature type="compositionally biased region" description="Low complexity" evidence="1">
    <location>
        <begin position="94"/>
        <end position="104"/>
    </location>
</feature>
<proteinExistence type="predicted"/>
<evidence type="ECO:0000313" key="2">
    <source>
        <dbReference type="EMBL" id="CAA9310453.1"/>
    </source>
</evidence>
<name>A0A6J4KMZ3_9BACT</name>
<feature type="compositionally biased region" description="Basic residues" evidence="1">
    <location>
        <begin position="286"/>
        <end position="296"/>
    </location>
</feature>
<dbReference type="GO" id="GO:0004015">
    <property type="term" value="F:adenosylmethionine-8-amino-7-oxononanoate transaminase activity"/>
    <property type="evidence" value="ECO:0007669"/>
    <property type="project" value="UniProtKB-EC"/>
</dbReference>
<feature type="region of interest" description="Disordered" evidence="1">
    <location>
        <begin position="282"/>
        <end position="377"/>
    </location>
</feature>
<evidence type="ECO:0000256" key="1">
    <source>
        <dbReference type="SAM" id="MobiDB-lite"/>
    </source>
</evidence>
<reference evidence="2" key="1">
    <citation type="submission" date="2020-02" db="EMBL/GenBank/DDBJ databases">
        <authorList>
            <person name="Meier V. D."/>
        </authorList>
    </citation>
    <scope>NUCLEOTIDE SEQUENCE</scope>
    <source>
        <strain evidence="2">AVDCRST_MAG68</strain>
    </source>
</reference>
<feature type="non-terminal residue" evidence="2">
    <location>
        <position position="377"/>
    </location>
</feature>
<feature type="compositionally biased region" description="Low complexity" evidence="1">
    <location>
        <begin position="129"/>
        <end position="138"/>
    </location>
</feature>
<feature type="compositionally biased region" description="Low complexity" evidence="1">
    <location>
        <begin position="189"/>
        <end position="207"/>
    </location>
</feature>
<keyword evidence="2" id="KW-0032">Aminotransferase</keyword>
<dbReference type="EMBL" id="CADCTW010000066">
    <property type="protein sequence ID" value="CAA9310453.1"/>
    <property type="molecule type" value="Genomic_DNA"/>
</dbReference>
<feature type="region of interest" description="Disordered" evidence="1">
    <location>
        <begin position="1"/>
        <end position="249"/>
    </location>
</feature>
<dbReference type="EC" id="2.6.1.62" evidence="2"/>
<feature type="non-terminal residue" evidence="2">
    <location>
        <position position="1"/>
    </location>
</feature>
<feature type="compositionally biased region" description="Basic residues" evidence="1">
    <location>
        <begin position="328"/>
        <end position="337"/>
    </location>
</feature>
<sequence length="377" mass="39452">ANSQVRLPGGRGAGTPGRPRLRRPRPAGQPGRRPASARASRRPSLLHLRLGAVAAASVRQVGGDQPVPAPVRKDADRPVQPAGRAPAHRGHGRPPGQRGAGPLRGRPRRGDAAGRGHRLGTAGGGPGSPAGAARHPAPQAERDRHRARRGKPAGGLLRPGRGRRGAGLRTGLSPRAQAGGRPGRGRLGGVRLVRRAAGGAGRLCRAPRACRRGAAHARRPVPPPARASARCGGAVRAQQQPRRARPDGALYGGVEPFWAHLRPDRRAGRGRAAEGGDEDVLCAGDRRHRGQRRRGALRAARAGGQLGAPDARRRLRALSRAGGLPGPRVRRRARPRAGRLPGSGPRRRDAGGHRLRHAGRPCRRRGAAARGAGSLRL</sequence>
<protein>
    <submittedName>
        <fullName evidence="2">Adenosylmethionine-8-amino-7-oxononanoate aminotransferase</fullName>
        <ecNumber evidence="2">2.6.1.62</ecNumber>
    </submittedName>
</protein>
<feature type="compositionally biased region" description="Low complexity" evidence="1">
    <location>
        <begin position="226"/>
        <end position="241"/>
    </location>
</feature>
<feature type="compositionally biased region" description="Low complexity" evidence="1">
    <location>
        <begin position="26"/>
        <end position="51"/>
    </location>
</feature>
<feature type="compositionally biased region" description="Low complexity" evidence="1">
    <location>
        <begin position="368"/>
        <end position="377"/>
    </location>
</feature>
<feature type="compositionally biased region" description="Low complexity" evidence="1">
    <location>
        <begin position="297"/>
        <end position="309"/>
    </location>
</feature>
<feature type="compositionally biased region" description="Basic residues" evidence="1">
    <location>
        <begin position="208"/>
        <end position="219"/>
    </location>
</feature>
<dbReference type="AlphaFoldDB" id="A0A6J4KMZ3"/>
<accession>A0A6J4KMZ3</accession>
<keyword evidence="2" id="KW-0808">Transferase</keyword>